<keyword evidence="1" id="KW-0175">Coiled coil</keyword>
<dbReference type="AlphaFoldDB" id="A0A0V0QBM7"/>
<dbReference type="EMBL" id="LDAU01000208">
    <property type="protein sequence ID" value="KRW99569.1"/>
    <property type="molecule type" value="Genomic_DNA"/>
</dbReference>
<feature type="region of interest" description="Disordered" evidence="2">
    <location>
        <begin position="623"/>
        <end position="644"/>
    </location>
</feature>
<keyword evidence="4" id="KW-1185">Reference proteome</keyword>
<protein>
    <recommendedName>
        <fullName evidence="5">Band 7 domain-containing protein</fullName>
    </recommendedName>
</protein>
<sequence length="644" mass="75860">MQKNLLNLTRKTLQLNKTQGFFIWQNSVFKRLIIPKGDQYAILKNNGEIDIIKGPQKKIIYSVQYQKLQKYTAAEGQYIEIEHENGQKEIISSPATVYKHPTEHNYVLVSECIKASKGENIILLEKNEKTGQEKYKIVQGPVTYTPKINEIYKYIQKDIVADQSQYLLVQYLNGDQETVRGPITMTKDPNIHSKISLNMIENIPNNQGYLIYRETEQGKVNPVYIYGPAQYIKKNNEILHCTFRKLTANGDQFIRVIQQNGEIQTFPGPYEMWEDPIKYQQITIEEYTQINSGEAIVVYQEKQGQLSRKIIYGPAQYFPKGSEWIHNFSWHGALKNDQGLERKKPNALQFTKLRMISQSVYYDVENVRTQDDAPLTVKLMIFYTLKDINKMLENTYDPIGEFINGVSADVIEEVGQYDFEIFKQKIERLNQTETYKYLLEKAEQIGYEITKIVCKGYVCTPKIEQMHYSAIEKRTQLVLDTETQEQEQKLKDFILQQDKNRLKEESQVQKDKLQNNLELQQIQEQKERDKQHKEFQQQYEQAQKQFEQQQNLQKIQQENQISHQEQLNQIEIQKQIKLQEIQLNKLKEKSKIEVEKIKYLHSLGVDLSKYLIAKEQGRPDKWLQIDTKPDNHSQLHLHEDTKNQ</sequence>
<evidence type="ECO:0000256" key="1">
    <source>
        <dbReference type="SAM" id="Coils"/>
    </source>
</evidence>
<dbReference type="OrthoDB" id="10266334at2759"/>
<reference evidence="3 4" key="1">
    <citation type="journal article" date="2015" name="Sci. Rep.">
        <title>Genome of the facultative scuticociliatosis pathogen Pseudocohnilembus persalinus provides insight into its virulence through horizontal gene transfer.</title>
        <authorList>
            <person name="Xiong J."/>
            <person name="Wang G."/>
            <person name="Cheng J."/>
            <person name="Tian M."/>
            <person name="Pan X."/>
            <person name="Warren A."/>
            <person name="Jiang C."/>
            <person name="Yuan D."/>
            <person name="Miao W."/>
        </authorList>
    </citation>
    <scope>NUCLEOTIDE SEQUENCE [LARGE SCALE GENOMIC DNA]</scope>
    <source>
        <strain evidence="3">36N120E</strain>
    </source>
</reference>
<evidence type="ECO:0000256" key="2">
    <source>
        <dbReference type="SAM" id="MobiDB-lite"/>
    </source>
</evidence>
<proteinExistence type="predicted"/>
<dbReference type="Proteomes" id="UP000054937">
    <property type="component" value="Unassembled WGS sequence"/>
</dbReference>
<evidence type="ECO:0008006" key="5">
    <source>
        <dbReference type="Google" id="ProtNLM"/>
    </source>
</evidence>
<evidence type="ECO:0000313" key="4">
    <source>
        <dbReference type="Proteomes" id="UP000054937"/>
    </source>
</evidence>
<feature type="coiled-coil region" evidence="1">
    <location>
        <begin position="496"/>
        <end position="589"/>
    </location>
</feature>
<gene>
    <name evidence="3" type="ORF">PPERSA_13149</name>
</gene>
<name>A0A0V0QBM7_PSEPJ</name>
<dbReference type="OMA" id="MPEANEW"/>
<dbReference type="InParanoid" id="A0A0V0QBM7"/>
<evidence type="ECO:0000313" key="3">
    <source>
        <dbReference type="EMBL" id="KRW99569.1"/>
    </source>
</evidence>
<comment type="caution">
    <text evidence="3">The sequence shown here is derived from an EMBL/GenBank/DDBJ whole genome shotgun (WGS) entry which is preliminary data.</text>
</comment>
<organism evidence="3 4">
    <name type="scientific">Pseudocohnilembus persalinus</name>
    <name type="common">Ciliate</name>
    <dbReference type="NCBI Taxonomy" id="266149"/>
    <lineage>
        <taxon>Eukaryota</taxon>
        <taxon>Sar</taxon>
        <taxon>Alveolata</taxon>
        <taxon>Ciliophora</taxon>
        <taxon>Intramacronucleata</taxon>
        <taxon>Oligohymenophorea</taxon>
        <taxon>Scuticociliatia</taxon>
        <taxon>Philasterida</taxon>
        <taxon>Pseudocohnilembidae</taxon>
        <taxon>Pseudocohnilembus</taxon>
    </lineage>
</organism>
<accession>A0A0V0QBM7</accession>